<evidence type="ECO:0000313" key="5">
    <source>
        <dbReference type="EMBL" id="KAK7054822.1"/>
    </source>
</evidence>
<evidence type="ECO:0000313" key="6">
    <source>
        <dbReference type="Proteomes" id="UP001383192"/>
    </source>
</evidence>
<feature type="domain" description="Nuclear speckle splicing regulatory protein 1 N-terminal" evidence="4">
    <location>
        <begin position="67"/>
        <end position="182"/>
    </location>
</feature>
<comment type="similarity">
    <text evidence="1">Belongs to the NSRP1 family.</text>
</comment>
<feature type="compositionally biased region" description="Polar residues" evidence="3">
    <location>
        <begin position="1"/>
        <end position="12"/>
    </location>
</feature>
<dbReference type="PANTHER" id="PTHR47845:SF1">
    <property type="entry name" value="NUCLEAR SPECKLE SPLICING REGULATORY PROTEIN 1 HOMOLOG"/>
    <property type="match status" value="1"/>
</dbReference>
<organism evidence="5 6">
    <name type="scientific">Paramarasmius palmivorus</name>
    <dbReference type="NCBI Taxonomy" id="297713"/>
    <lineage>
        <taxon>Eukaryota</taxon>
        <taxon>Fungi</taxon>
        <taxon>Dikarya</taxon>
        <taxon>Basidiomycota</taxon>
        <taxon>Agaricomycotina</taxon>
        <taxon>Agaricomycetes</taxon>
        <taxon>Agaricomycetidae</taxon>
        <taxon>Agaricales</taxon>
        <taxon>Marasmiineae</taxon>
        <taxon>Marasmiaceae</taxon>
        <taxon>Paramarasmius</taxon>
    </lineage>
</organism>
<evidence type="ECO:0000256" key="2">
    <source>
        <dbReference type="ARBA" id="ARBA00023054"/>
    </source>
</evidence>
<feature type="region of interest" description="Disordered" evidence="3">
    <location>
        <begin position="1"/>
        <end position="52"/>
    </location>
</feature>
<dbReference type="InterPro" id="IPR018612">
    <property type="entry name" value="NSRP1_N"/>
</dbReference>
<sequence>MKPFSFSLNKSKSAAAPTPPLKQPVAFASLDDDEPIDAAPTSSTNDRNVSANKKFLAQNALTSKAMQKRMEKEMKVDETVYDYDGVWDKMQEAKQRQKEVKELASKDKKPKYIAGLLSSAATRKLDHLRAEEKMMQLEREREGDEFADKEAFVTQAYKDQMAEVRRAEEEEKRREEEQKKKGGSTTGMAHFYRKLLDESEQVHEAAVAATQKPVIGPQAPPPNLTITKPPDFTPMSDLERAKIARAEGKDVELNDDNQIVDKRDLLSAGLNLSGTNTRNLQLKNAAGNSKSSEPTEPVHRAVGTAASRREIEQRRQREIQQQMEEEKARVSEEKRKAEQDAIQRVVTKRNNEEDVQSARERYLQRKRQKMEADATKAAEEAS</sequence>
<dbReference type="PANTHER" id="PTHR47845">
    <property type="entry name" value="NUCLEAR SPECKLE SPLICING REGULATORY PROTEIN 1 HOMOLOG"/>
    <property type="match status" value="1"/>
</dbReference>
<gene>
    <name evidence="5" type="ORF">VNI00_003285</name>
</gene>
<dbReference type="Pfam" id="PF09745">
    <property type="entry name" value="NSRP1_N"/>
    <property type="match status" value="1"/>
</dbReference>
<feature type="region of interest" description="Disordered" evidence="3">
    <location>
        <begin position="162"/>
        <end position="188"/>
    </location>
</feature>
<evidence type="ECO:0000256" key="1">
    <source>
        <dbReference type="ARBA" id="ARBA00010126"/>
    </source>
</evidence>
<dbReference type="AlphaFoldDB" id="A0AAW0DSL1"/>
<feature type="compositionally biased region" description="Basic and acidic residues" evidence="3">
    <location>
        <begin position="307"/>
        <end position="341"/>
    </location>
</feature>
<dbReference type="InterPro" id="IPR053246">
    <property type="entry name" value="NS_splicing_regulatory_protein"/>
</dbReference>
<accession>A0AAW0DSL1</accession>
<dbReference type="EMBL" id="JAYKXP010000008">
    <property type="protein sequence ID" value="KAK7054822.1"/>
    <property type="molecule type" value="Genomic_DNA"/>
</dbReference>
<feature type="compositionally biased region" description="Basic and acidic residues" evidence="3">
    <location>
        <begin position="162"/>
        <end position="180"/>
    </location>
</feature>
<proteinExistence type="inferred from homology"/>
<dbReference type="Proteomes" id="UP001383192">
    <property type="component" value="Unassembled WGS sequence"/>
</dbReference>
<protein>
    <recommendedName>
        <fullName evidence="4">Nuclear speckle splicing regulatory protein 1 N-terminal domain-containing protein</fullName>
    </recommendedName>
</protein>
<evidence type="ECO:0000256" key="3">
    <source>
        <dbReference type="SAM" id="MobiDB-lite"/>
    </source>
</evidence>
<feature type="region of interest" description="Disordered" evidence="3">
    <location>
        <begin position="203"/>
        <end position="235"/>
    </location>
</feature>
<feature type="compositionally biased region" description="Polar residues" evidence="3">
    <location>
        <begin position="283"/>
        <end position="294"/>
    </location>
</feature>
<feature type="compositionally biased region" description="Basic and acidic residues" evidence="3">
    <location>
        <begin position="349"/>
        <end position="382"/>
    </location>
</feature>
<keyword evidence="2" id="KW-0175">Coiled coil</keyword>
<keyword evidence="6" id="KW-1185">Reference proteome</keyword>
<feature type="region of interest" description="Disordered" evidence="3">
    <location>
        <begin position="283"/>
        <end position="382"/>
    </location>
</feature>
<name>A0AAW0DSL1_9AGAR</name>
<evidence type="ECO:0000259" key="4">
    <source>
        <dbReference type="Pfam" id="PF09745"/>
    </source>
</evidence>
<dbReference type="GO" id="GO:0000381">
    <property type="term" value="P:regulation of alternative mRNA splicing, via spliceosome"/>
    <property type="evidence" value="ECO:0007669"/>
    <property type="project" value="InterPro"/>
</dbReference>
<comment type="caution">
    <text evidence="5">The sequence shown here is derived from an EMBL/GenBank/DDBJ whole genome shotgun (WGS) entry which is preliminary data.</text>
</comment>
<feature type="compositionally biased region" description="Polar residues" evidence="3">
    <location>
        <begin position="40"/>
        <end position="51"/>
    </location>
</feature>
<reference evidence="5 6" key="1">
    <citation type="submission" date="2024-01" db="EMBL/GenBank/DDBJ databases">
        <title>A draft genome for a cacao thread blight-causing isolate of Paramarasmius palmivorus.</title>
        <authorList>
            <person name="Baruah I.K."/>
            <person name="Bukari Y."/>
            <person name="Amoako-Attah I."/>
            <person name="Meinhardt L.W."/>
            <person name="Bailey B.A."/>
            <person name="Cohen S.P."/>
        </authorList>
    </citation>
    <scope>NUCLEOTIDE SEQUENCE [LARGE SCALE GENOMIC DNA]</scope>
    <source>
        <strain evidence="5 6">GH-12</strain>
    </source>
</reference>